<keyword evidence="1" id="KW-1133">Transmembrane helix</keyword>
<accession>A0A6B0Y0G4</accession>
<name>A0A6B0Y0G4_9RHOB</name>
<keyword evidence="1" id="KW-0472">Membrane</keyword>
<gene>
    <name evidence="2" type="ORF">F4Y60_10560</name>
</gene>
<sequence>MLRRPDNTALAIAISIVALVLFDLMGLLIKYLST</sequence>
<dbReference type="EMBL" id="VXRY01000427">
    <property type="protein sequence ID" value="MXY34504.1"/>
    <property type="molecule type" value="Genomic_DNA"/>
</dbReference>
<protein>
    <submittedName>
        <fullName evidence="2">EamA/RhaT family transporter</fullName>
    </submittedName>
</protein>
<feature type="non-terminal residue" evidence="2">
    <location>
        <position position="34"/>
    </location>
</feature>
<evidence type="ECO:0000256" key="1">
    <source>
        <dbReference type="SAM" id="Phobius"/>
    </source>
</evidence>
<dbReference type="AlphaFoldDB" id="A0A6B0Y0G4"/>
<feature type="transmembrane region" description="Helical" evidence="1">
    <location>
        <begin position="9"/>
        <end position="29"/>
    </location>
</feature>
<organism evidence="2">
    <name type="scientific">Boseongicola sp. SB0664_bin_43</name>
    <dbReference type="NCBI Taxonomy" id="2604844"/>
    <lineage>
        <taxon>Bacteria</taxon>
        <taxon>Pseudomonadati</taxon>
        <taxon>Pseudomonadota</taxon>
        <taxon>Alphaproteobacteria</taxon>
        <taxon>Rhodobacterales</taxon>
        <taxon>Paracoccaceae</taxon>
        <taxon>Boseongicola</taxon>
    </lineage>
</organism>
<reference evidence="2" key="1">
    <citation type="submission" date="2019-09" db="EMBL/GenBank/DDBJ databases">
        <title>Characterisation of the sponge microbiome using genome-centric metagenomics.</title>
        <authorList>
            <person name="Engelberts J.P."/>
            <person name="Robbins S.J."/>
            <person name="De Goeij J.M."/>
            <person name="Aranda M."/>
            <person name="Bell S.C."/>
            <person name="Webster N.S."/>
        </authorList>
    </citation>
    <scope>NUCLEOTIDE SEQUENCE</scope>
    <source>
        <strain evidence="2">SB0664_bin_43</strain>
    </source>
</reference>
<comment type="caution">
    <text evidence="2">The sequence shown here is derived from an EMBL/GenBank/DDBJ whole genome shotgun (WGS) entry which is preliminary data.</text>
</comment>
<evidence type="ECO:0000313" key="2">
    <source>
        <dbReference type="EMBL" id="MXY34504.1"/>
    </source>
</evidence>
<keyword evidence="1" id="KW-0812">Transmembrane</keyword>
<proteinExistence type="predicted"/>